<feature type="transmembrane region" description="Helical" evidence="1">
    <location>
        <begin position="47"/>
        <end position="65"/>
    </location>
</feature>
<organism evidence="2 3">
    <name type="scientific">Podospora appendiculata</name>
    <dbReference type="NCBI Taxonomy" id="314037"/>
    <lineage>
        <taxon>Eukaryota</taxon>
        <taxon>Fungi</taxon>
        <taxon>Dikarya</taxon>
        <taxon>Ascomycota</taxon>
        <taxon>Pezizomycotina</taxon>
        <taxon>Sordariomycetes</taxon>
        <taxon>Sordariomycetidae</taxon>
        <taxon>Sordariales</taxon>
        <taxon>Podosporaceae</taxon>
        <taxon>Podospora</taxon>
    </lineage>
</organism>
<proteinExistence type="predicted"/>
<evidence type="ECO:0000313" key="2">
    <source>
        <dbReference type="EMBL" id="KAK3690061.1"/>
    </source>
</evidence>
<reference evidence="2" key="2">
    <citation type="submission" date="2023-06" db="EMBL/GenBank/DDBJ databases">
        <authorList>
            <consortium name="Lawrence Berkeley National Laboratory"/>
            <person name="Haridas S."/>
            <person name="Hensen N."/>
            <person name="Bonometti L."/>
            <person name="Westerberg I."/>
            <person name="Brannstrom I.O."/>
            <person name="Guillou S."/>
            <person name="Cros-Aarteil S."/>
            <person name="Calhoun S."/>
            <person name="Kuo A."/>
            <person name="Mondo S."/>
            <person name="Pangilinan J."/>
            <person name="Riley R."/>
            <person name="Labutti K."/>
            <person name="Andreopoulos B."/>
            <person name="Lipzen A."/>
            <person name="Chen C."/>
            <person name="Yanf M."/>
            <person name="Daum C."/>
            <person name="Ng V."/>
            <person name="Clum A."/>
            <person name="Steindorff A."/>
            <person name="Ohm R."/>
            <person name="Martin F."/>
            <person name="Silar P."/>
            <person name="Natvig D."/>
            <person name="Lalanne C."/>
            <person name="Gautier V."/>
            <person name="Ament-Velasquez S.L."/>
            <person name="Kruys A."/>
            <person name="Hutchinson M.I."/>
            <person name="Powell A.J."/>
            <person name="Barry K."/>
            <person name="Miller A.N."/>
            <person name="Grigoriev I.V."/>
            <person name="Debuchy R."/>
            <person name="Gladieux P."/>
            <person name="Thoren M.H."/>
            <person name="Johannesson H."/>
        </authorList>
    </citation>
    <scope>NUCLEOTIDE SEQUENCE</scope>
    <source>
        <strain evidence="2">CBS 314.62</strain>
    </source>
</reference>
<keyword evidence="1" id="KW-0472">Membrane</keyword>
<feature type="transmembrane region" description="Helical" evidence="1">
    <location>
        <begin position="23"/>
        <end position="41"/>
    </location>
</feature>
<dbReference type="Proteomes" id="UP001270362">
    <property type="component" value="Unassembled WGS sequence"/>
</dbReference>
<dbReference type="EMBL" id="JAULSO010000002">
    <property type="protein sequence ID" value="KAK3690061.1"/>
    <property type="molecule type" value="Genomic_DNA"/>
</dbReference>
<reference evidence="2" key="1">
    <citation type="journal article" date="2023" name="Mol. Phylogenet. Evol.">
        <title>Genome-scale phylogeny and comparative genomics of the fungal order Sordariales.</title>
        <authorList>
            <person name="Hensen N."/>
            <person name="Bonometti L."/>
            <person name="Westerberg I."/>
            <person name="Brannstrom I.O."/>
            <person name="Guillou S."/>
            <person name="Cros-Aarteil S."/>
            <person name="Calhoun S."/>
            <person name="Haridas S."/>
            <person name="Kuo A."/>
            <person name="Mondo S."/>
            <person name="Pangilinan J."/>
            <person name="Riley R."/>
            <person name="LaButti K."/>
            <person name="Andreopoulos B."/>
            <person name="Lipzen A."/>
            <person name="Chen C."/>
            <person name="Yan M."/>
            <person name="Daum C."/>
            <person name="Ng V."/>
            <person name="Clum A."/>
            <person name="Steindorff A."/>
            <person name="Ohm R.A."/>
            <person name="Martin F."/>
            <person name="Silar P."/>
            <person name="Natvig D.O."/>
            <person name="Lalanne C."/>
            <person name="Gautier V."/>
            <person name="Ament-Velasquez S.L."/>
            <person name="Kruys A."/>
            <person name="Hutchinson M.I."/>
            <person name="Powell A.J."/>
            <person name="Barry K."/>
            <person name="Miller A.N."/>
            <person name="Grigoriev I.V."/>
            <person name="Debuchy R."/>
            <person name="Gladieux P."/>
            <person name="Hiltunen Thoren M."/>
            <person name="Johannesson H."/>
        </authorList>
    </citation>
    <scope>NUCLEOTIDE SEQUENCE</scope>
    <source>
        <strain evidence="2">CBS 314.62</strain>
    </source>
</reference>
<protein>
    <submittedName>
        <fullName evidence="2">Uncharacterized protein</fullName>
    </submittedName>
</protein>
<keyword evidence="1" id="KW-0812">Transmembrane</keyword>
<feature type="transmembrane region" description="Helical" evidence="1">
    <location>
        <begin position="86"/>
        <end position="107"/>
    </location>
</feature>
<comment type="caution">
    <text evidence="2">The sequence shown here is derived from an EMBL/GenBank/DDBJ whole genome shotgun (WGS) entry which is preliminary data.</text>
</comment>
<sequence>MLHLTRGTGIEGRGQRKNHRRQLSFLGRYRSWLLLFFSIFFSFLDPLVFFVFLSCYYICFLSRVLHQNQTTYCYTHIFRYDERVGWSVAICTLLLYKGARVAWYLFYSCVDKFFCPSACFCFRCLVGLGLGCTVDETWPGVGWGVYTVYCYCFWGVVVLESITDLGRLWCCLFSNIG</sequence>
<evidence type="ECO:0000256" key="1">
    <source>
        <dbReference type="SAM" id="Phobius"/>
    </source>
</evidence>
<keyword evidence="1" id="KW-1133">Transmembrane helix</keyword>
<name>A0AAE1CE08_9PEZI</name>
<evidence type="ECO:0000313" key="3">
    <source>
        <dbReference type="Proteomes" id="UP001270362"/>
    </source>
</evidence>
<keyword evidence="3" id="KW-1185">Reference proteome</keyword>
<gene>
    <name evidence="2" type="ORF">B0T22DRAFT_462898</name>
</gene>
<accession>A0AAE1CE08</accession>
<dbReference type="AlphaFoldDB" id="A0AAE1CE08"/>